<evidence type="ECO:0000313" key="1">
    <source>
        <dbReference type="EMBL" id="MFC6091596.1"/>
    </source>
</evidence>
<dbReference type="Proteomes" id="UP001596220">
    <property type="component" value="Unassembled WGS sequence"/>
</dbReference>
<accession>A0ABW1P7T2</accession>
<protein>
    <submittedName>
        <fullName evidence="1">DUF4192 domain-containing protein</fullName>
    </submittedName>
</protein>
<comment type="caution">
    <text evidence="1">The sequence shown here is derived from an EMBL/GenBank/DDBJ whole genome shotgun (WGS) entry which is preliminary data.</text>
</comment>
<keyword evidence="2" id="KW-1185">Reference proteome</keyword>
<dbReference type="Pfam" id="PF13830">
    <property type="entry name" value="DUF4192"/>
    <property type="match status" value="1"/>
</dbReference>
<evidence type="ECO:0000313" key="2">
    <source>
        <dbReference type="Proteomes" id="UP001596220"/>
    </source>
</evidence>
<reference evidence="2" key="1">
    <citation type="journal article" date="2019" name="Int. J. Syst. Evol. Microbiol.">
        <title>The Global Catalogue of Microorganisms (GCM) 10K type strain sequencing project: providing services to taxonomists for standard genome sequencing and annotation.</title>
        <authorList>
            <consortium name="The Broad Institute Genomics Platform"/>
            <consortium name="The Broad Institute Genome Sequencing Center for Infectious Disease"/>
            <person name="Wu L."/>
            <person name="Ma J."/>
        </authorList>
    </citation>
    <scope>NUCLEOTIDE SEQUENCE [LARGE SCALE GENOMIC DNA]</scope>
    <source>
        <strain evidence="2">CGMCC 4.7246</strain>
    </source>
</reference>
<gene>
    <name evidence="1" type="ORF">ACFP3R_20180</name>
</gene>
<dbReference type="RefSeq" id="WP_380637849.1">
    <property type="nucleotide sequence ID" value="NZ_JBHSQO010000019.1"/>
</dbReference>
<dbReference type="EMBL" id="JBHSQO010000019">
    <property type="protein sequence ID" value="MFC6091596.1"/>
    <property type="molecule type" value="Genomic_DNA"/>
</dbReference>
<sequence length="303" mass="33458">MHAATFFDAATTDTHDDTTAIADFYLGHDTRRRWLGTLQGPTDPYSLNETAIGRQLVEATTPDTFTTAVTDLLHASSELDNVLCHLPDDGWPWPWRNSRHADWIYTFDGTRVWVSAPTTRHTAIPTILLPEPDSALAQRTTLIDDLIERAETTTDHATTPGTPSRRRSRFDLVHEHILRVEDRTTPLTDAEVAALAVALTDPMVRDACLSFATGGHAPAAEALWTQLAKATPAPERAEPTSLLAVFAYLRHDIPLAIAATAHARNAHPGHRLSELIGQAIATHLEPEHLHRMAHDSHHLIDQL</sequence>
<organism evidence="1 2">
    <name type="scientific">Saccharothrix lopnurensis</name>
    <dbReference type="NCBI Taxonomy" id="1670621"/>
    <lineage>
        <taxon>Bacteria</taxon>
        <taxon>Bacillati</taxon>
        <taxon>Actinomycetota</taxon>
        <taxon>Actinomycetes</taxon>
        <taxon>Pseudonocardiales</taxon>
        <taxon>Pseudonocardiaceae</taxon>
        <taxon>Saccharothrix</taxon>
    </lineage>
</organism>
<dbReference type="InterPro" id="IPR025447">
    <property type="entry name" value="DUF4192"/>
</dbReference>
<name>A0ABW1P7T2_9PSEU</name>
<proteinExistence type="predicted"/>